<dbReference type="InterPro" id="IPR039069">
    <property type="entry name" value="CE7"/>
</dbReference>
<feature type="domain" description="Acetyl xylan esterase" evidence="3">
    <location>
        <begin position="115"/>
        <end position="308"/>
    </location>
</feature>
<accession>A0A848AZF2</accession>
<evidence type="ECO:0000313" key="5">
    <source>
        <dbReference type="Proteomes" id="UP000576225"/>
    </source>
</evidence>
<dbReference type="Proteomes" id="UP000576225">
    <property type="component" value="Unassembled WGS sequence"/>
</dbReference>
<protein>
    <submittedName>
        <fullName evidence="4">Acetylxylan esterase</fullName>
    </submittedName>
</protein>
<sequence>QSYSTKEFFTIYSGNRLSPIHGIFLLQENDKPAAGKLRITRYGDDGKTETFDMETKPGVPAVCRTSLVKPGFVMVKAVLLDKDGKTVRRNWLNNSCIVEFGMGACVAPEKLKQGVTEPADFDAFWRKAKAELAAVPMRVLEKKLVKETGISRIYDVKIAAVGKRPVSGYLAIPRNAKPHSLPIQLLFHGYGVQSAEISESPNAIVFFINAHGIENGREAEYYRKLADGELKDYGFKSAENQIPDTCYFKNMILRNLRGLEFARSLPEWDGKTTYAQGGSHGAFQALAIAALADGISGCNINIPWLCDLGGIEVGRLRGWRPDYAPGLAYFDTVNFASRVKCLIDISAAGLSDWVCPPSGVWILFNNLKGKAYMTVFQGLNHAHYPGYTHETASRYTYTK</sequence>
<organism evidence="4 5">
    <name type="scientific">Victivallis vadensis</name>
    <dbReference type="NCBI Taxonomy" id="172901"/>
    <lineage>
        <taxon>Bacteria</taxon>
        <taxon>Pseudomonadati</taxon>
        <taxon>Lentisphaerota</taxon>
        <taxon>Lentisphaeria</taxon>
        <taxon>Victivallales</taxon>
        <taxon>Victivallaceae</taxon>
        <taxon>Victivallis</taxon>
    </lineage>
</organism>
<dbReference type="AlphaFoldDB" id="A0A848AZF2"/>
<dbReference type="GO" id="GO:0005976">
    <property type="term" value="P:polysaccharide metabolic process"/>
    <property type="evidence" value="ECO:0007669"/>
    <property type="project" value="TreeGrafter"/>
</dbReference>
<dbReference type="InterPro" id="IPR008391">
    <property type="entry name" value="AXE1_dom"/>
</dbReference>
<proteinExistence type="predicted"/>
<dbReference type="RefSeq" id="WP_168963455.1">
    <property type="nucleotide sequence ID" value="NZ_JABAEW010000041.1"/>
</dbReference>
<evidence type="ECO:0000256" key="1">
    <source>
        <dbReference type="PIRSR" id="PIRSR639069-1"/>
    </source>
</evidence>
<dbReference type="SUPFAM" id="SSF53474">
    <property type="entry name" value="alpha/beta-Hydrolases"/>
    <property type="match status" value="1"/>
</dbReference>
<evidence type="ECO:0000259" key="3">
    <source>
        <dbReference type="Pfam" id="PF05448"/>
    </source>
</evidence>
<dbReference type="PANTHER" id="PTHR40111:SF1">
    <property type="entry name" value="CEPHALOSPORIN-C DEACETYLASE"/>
    <property type="match status" value="1"/>
</dbReference>
<dbReference type="GO" id="GO:0052689">
    <property type="term" value="F:carboxylic ester hydrolase activity"/>
    <property type="evidence" value="ECO:0007669"/>
    <property type="project" value="TreeGrafter"/>
</dbReference>
<name>A0A848AZF2_9BACT</name>
<dbReference type="InterPro" id="IPR029058">
    <property type="entry name" value="AB_hydrolase_fold"/>
</dbReference>
<feature type="binding site" evidence="2">
    <location>
        <position position="190"/>
    </location>
    <ligand>
        <name>substrate</name>
    </ligand>
</feature>
<comment type="caution">
    <text evidence="4">The sequence shown here is derived from an EMBL/GenBank/DDBJ whole genome shotgun (WGS) entry which is preliminary data.</text>
</comment>
<feature type="active site" description="Nucleophile" evidence="1">
    <location>
        <position position="279"/>
    </location>
</feature>
<dbReference type="Gene3D" id="3.40.50.1820">
    <property type="entry name" value="alpha/beta hydrolase"/>
    <property type="match status" value="1"/>
</dbReference>
<dbReference type="EMBL" id="JABAEW010000041">
    <property type="protein sequence ID" value="NMD88281.1"/>
    <property type="molecule type" value="Genomic_DNA"/>
</dbReference>
<feature type="active site" description="Charge relay system" evidence="1">
    <location>
        <position position="381"/>
    </location>
</feature>
<feature type="non-terminal residue" evidence="4">
    <location>
        <position position="1"/>
    </location>
</feature>
<evidence type="ECO:0000256" key="2">
    <source>
        <dbReference type="PIRSR" id="PIRSR639069-2"/>
    </source>
</evidence>
<feature type="domain" description="Acetyl xylan esterase" evidence="3">
    <location>
        <begin position="327"/>
        <end position="395"/>
    </location>
</feature>
<gene>
    <name evidence="4" type="ORF">HF882_16975</name>
</gene>
<dbReference type="PANTHER" id="PTHR40111">
    <property type="entry name" value="CEPHALOSPORIN-C DEACETYLASE"/>
    <property type="match status" value="1"/>
</dbReference>
<reference evidence="4 5" key="1">
    <citation type="submission" date="2020-04" db="EMBL/GenBank/DDBJ databases">
        <authorList>
            <person name="Hitch T.C.A."/>
            <person name="Wylensek D."/>
            <person name="Clavel T."/>
        </authorList>
    </citation>
    <scope>NUCLEOTIDE SEQUENCE [LARGE SCALE GENOMIC DNA]</scope>
    <source>
        <strain evidence="4 5">COR2-253-APC-1A</strain>
    </source>
</reference>
<evidence type="ECO:0000313" key="4">
    <source>
        <dbReference type="EMBL" id="NMD88281.1"/>
    </source>
</evidence>
<feature type="active site" description="Charge relay system" evidence="1">
    <location>
        <position position="352"/>
    </location>
</feature>
<dbReference type="Pfam" id="PF05448">
    <property type="entry name" value="AXE1"/>
    <property type="match status" value="2"/>
</dbReference>